<dbReference type="AlphaFoldDB" id="A0A9N8J355"/>
<keyword evidence="2" id="KW-1185">Reference proteome</keyword>
<dbReference type="EMBL" id="CAIJDE010000048">
    <property type="protein sequence ID" value="CAC9975369.1"/>
    <property type="molecule type" value="Genomic_DNA"/>
</dbReference>
<organism evidence="1 2">
    <name type="scientific">Flavobacterium panici</name>
    <dbReference type="NCBI Taxonomy" id="2654843"/>
    <lineage>
        <taxon>Bacteria</taxon>
        <taxon>Pseudomonadati</taxon>
        <taxon>Bacteroidota</taxon>
        <taxon>Flavobacteriia</taxon>
        <taxon>Flavobacteriales</taxon>
        <taxon>Flavobacteriaceae</taxon>
        <taxon>Flavobacterium</taxon>
    </lineage>
</organism>
<dbReference type="Proteomes" id="UP000533639">
    <property type="component" value="Unassembled WGS sequence"/>
</dbReference>
<evidence type="ECO:0000313" key="1">
    <source>
        <dbReference type="EMBL" id="CAC9975369.1"/>
    </source>
</evidence>
<sequence length="48" mass="5661">MFKKENIIKELEKGEKSGFVKNFNRNSFIKEMDLKHSQKKSAKLESKS</sequence>
<reference evidence="1 2" key="1">
    <citation type="submission" date="2020-06" db="EMBL/GenBank/DDBJ databases">
        <authorList>
            <person name="Criscuolo A."/>
        </authorList>
    </citation>
    <scope>NUCLEOTIDE SEQUENCE [LARGE SCALE GENOMIC DNA]</scope>
    <source>
        <strain evidence="1">PXU-55</strain>
    </source>
</reference>
<protein>
    <submittedName>
        <fullName evidence="1">Uncharacterized protein</fullName>
    </submittedName>
</protein>
<gene>
    <name evidence="1" type="ORF">FLAPXU55_03082</name>
</gene>
<name>A0A9N8J355_9FLAO</name>
<accession>A0A9N8J355</accession>
<evidence type="ECO:0000313" key="2">
    <source>
        <dbReference type="Proteomes" id="UP000533639"/>
    </source>
</evidence>
<comment type="caution">
    <text evidence="1">The sequence shown here is derived from an EMBL/GenBank/DDBJ whole genome shotgun (WGS) entry which is preliminary data.</text>
</comment>
<dbReference type="RefSeq" id="WP_180858823.1">
    <property type="nucleotide sequence ID" value="NZ_CAIJDE010000048.1"/>
</dbReference>
<proteinExistence type="predicted"/>